<gene>
    <name evidence="1" type="primary">PMC1_2</name>
    <name evidence="1" type="ORF">LPJ66_001680</name>
</gene>
<proteinExistence type="predicted"/>
<accession>A0ACC1ISQ1</accession>
<name>A0ACC1ISQ1_9FUNG</name>
<sequence>MITGDNIETARAIARDAGILTKGGQAITGPQWRAMSPEEQHAVLPRLQVMARSSPMDKQIMVQRLQERNEVVAMTGDGTNDSPALKLADVGFSMGIAGTEVAKEASDIILMDDDFKSIVKALRWGRAVNDSVRKFLQFQLTVNITAVLLTFISSVFSADGQSALTAVQLLWVNMIMDTLAALALATEGPTDAVLGRPPQQRNSALITFEMWRMIIGQAIFQVSINLLLLNHGLEIFHLPNTAAGVAVLRTMVFNSFVFLQVFNQINCRRIQPNEFNVFANIHRDSGFLLVQVFIVAAQWLIVTYGGIAFSTVPLTGTQWVGTLFIGMLSLPVGLFIRFLPDLSACFGLESANSPAQQHLPEISAARMRMEASVKDVQHAVKFFSAIRNSQQARVIGQHAENYIENNFLSNSPSVTLARASTLPSSDTTVAPTAAVSTSNSWTRVKKAVDQNNSKDSV</sequence>
<organism evidence="1 2">
    <name type="scientific">Kickxella alabastrina</name>
    <dbReference type="NCBI Taxonomy" id="61397"/>
    <lineage>
        <taxon>Eukaryota</taxon>
        <taxon>Fungi</taxon>
        <taxon>Fungi incertae sedis</taxon>
        <taxon>Zoopagomycota</taxon>
        <taxon>Kickxellomycotina</taxon>
        <taxon>Kickxellomycetes</taxon>
        <taxon>Kickxellales</taxon>
        <taxon>Kickxellaceae</taxon>
        <taxon>Kickxella</taxon>
    </lineage>
</organism>
<dbReference type="EMBL" id="JANBPG010000100">
    <property type="protein sequence ID" value="KAJ1900128.1"/>
    <property type="molecule type" value="Genomic_DNA"/>
</dbReference>
<comment type="caution">
    <text evidence="1">The sequence shown here is derived from an EMBL/GenBank/DDBJ whole genome shotgun (WGS) entry which is preliminary data.</text>
</comment>
<keyword evidence="2" id="KW-1185">Reference proteome</keyword>
<reference evidence="1" key="1">
    <citation type="submission" date="2022-07" db="EMBL/GenBank/DDBJ databases">
        <title>Phylogenomic reconstructions and comparative analyses of Kickxellomycotina fungi.</title>
        <authorList>
            <person name="Reynolds N.K."/>
            <person name="Stajich J.E."/>
            <person name="Barry K."/>
            <person name="Grigoriev I.V."/>
            <person name="Crous P."/>
            <person name="Smith M.E."/>
        </authorList>
    </citation>
    <scope>NUCLEOTIDE SEQUENCE</scope>
    <source>
        <strain evidence="1">Benny 63K</strain>
    </source>
</reference>
<evidence type="ECO:0000313" key="2">
    <source>
        <dbReference type="Proteomes" id="UP001150581"/>
    </source>
</evidence>
<protein>
    <submittedName>
        <fullName evidence="1">Plasma membrane calcium</fullName>
    </submittedName>
</protein>
<evidence type="ECO:0000313" key="1">
    <source>
        <dbReference type="EMBL" id="KAJ1900128.1"/>
    </source>
</evidence>
<dbReference type="Proteomes" id="UP001150581">
    <property type="component" value="Unassembled WGS sequence"/>
</dbReference>